<reference evidence="2 3" key="1">
    <citation type="submission" date="2021-06" db="EMBL/GenBank/DDBJ databases">
        <title>Caerostris darwini draft genome.</title>
        <authorList>
            <person name="Kono N."/>
            <person name="Arakawa K."/>
        </authorList>
    </citation>
    <scope>NUCLEOTIDE SEQUENCE [LARGE SCALE GENOMIC DNA]</scope>
</reference>
<accession>A0AAV4RWJ7</accession>
<proteinExistence type="predicted"/>
<dbReference type="AlphaFoldDB" id="A0AAV4RWJ7"/>
<keyword evidence="3" id="KW-1185">Reference proteome</keyword>
<name>A0AAV4RWJ7_9ARAC</name>
<evidence type="ECO:0000256" key="1">
    <source>
        <dbReference type="SAM" id="MobiDB-lite"/>
    </source>
</evidence>
<comment type="caution">
    <text evidence="2">The sequence shown here is derived from an EMBL/GenBank/DDBJ whole genome shotgun (WGS) entry which is preliminary data.</text>
</comment>
<feature type="region of interest" description="Disordered" evidence="1">
    <location>
        <begin position="40"/>
        <end position="72"/>
    </location>
</feature>
<feature type="compositionally biased region" description="Basic and acidic residues" evidence="1">
    <location>
        <begin position="58"/>
        <end position="72"/>
    </location>
</feature>
<sequence length="143" mass="16353">MTTKKAVERLDSMKSLHELEFGDNTYVSVSTLVECVNETLDTPTPNTEIESNIPFKSNESKKVAENEPEKSDVVCDDPAIPVAFRSFLRRFSETNGVEEKEFDRRNNTSYIFRDFSSGMSNLRKRASTAATRERPFVSIFSFY</sequence>
<evidence type="ECO:0000313" key="2">
    <source>
        <dbReference type="EMBL" id="GIY24477.1"/>
    </source>
</evidence>
<evidence type="ECO:0000313" key="3">
    <source>
        <dbReference type="Proteomes" id="UP001054837"/>
    </source>
</evidence>
<dbReference type="EMBL" id="BPLQ01006695">
    <property type="protein sequence ID" value="GIY24477.1"/>
    <property type="molecule type" value="Genomic_DNA"/>
</dbReference>
<gene>
    <name evidence="2" type="primary">AVEN_242571_1</name>
    <name evidence="2" type="ORF">CDAR_170081</name>
</gene>
<dbReference type="Proteomes" id="UP001054837">
    <property type="component" value="Unassembled WGS sequence"/>
</dbReference>
<feature type="compositionally biased region" description="Polar residues" evidence="1">
    <location>
        <begin position="40"/>
        <end position="57"/>
    </location>
</feature>
<protein>
    <submittedName>
        <fullName evidence="2">Uncharacterized protein</fullName>
    </submittedName>
</protein>
<organism evidence="2 3">
    <name type="scientific">Caerostris darwini</name>
    <dbReference type="NCBI Taxonomy" id="1538125"/>
    <lineage>
        <taxon>Eukaryota</taxon>
        <taxon>Metazoa</taxon>
        <taxon>Ecdysozoa</taxon>
        <taxon>Arthropoda</taxon>
        <taxon>Chelicerata</taxon>
        <taxon>Arachnida</taxon>
        <taxon>Araneae</taxon>
        <taxon>Araneomorphae</taxon>
        <taxon>Entelegynae</taxon>
        <taxon>Araneoidea</taxon>
        <taxon>Araneidae</taxon>
        <taxon>Caerostris</taxon>
    </lineage>
</organism>